<gene>
    <name evidence="1" type="ORF">MXMO3_01771</name>
</gene>
<dbReference type="Proteomes" id="UP000258927">
    <property type="component" value="Chromosome"/>
</dbReference>
<keyword evidence="2" id="KW-1185">Reference proteome</keyword>
<name>A0A2R4MEI2_9HYPH</name>
<organism evidence="1 2">
    <name type="scientific">Maritalea myrionectae</name>
    <dbReference type="NCBI Taxonomy" id="454601"/>
    <lineage>
        <taxon>Bacteria</taxon>
        <taxon>Pseudomonadati</taxon>
        <taxon>Pseudomonadota</taxon>
        <taxon>Alphaproteobacteria</taxon>
        <taxon>Hyphomicrobiales</taxon>
        <taxon>Devosiaceae</taxon>
        <taxon>Maritalea</taxon>
    </lineage>
</organism>
<accession>A0A2R4MEI2</accession>
<protein>
    <submittedName>
        <fullName evidence="1">Uncharacterized protein</fullName>
    </submittedName>
</protein>
<dbReference type="AlphaFoldDB" id="A0A2R4MEI2"/>
<dbReference type="KEGG" id="mmyr:MXMO3_01771"/>
<reference evidence="1 2" key="1">
    <citation type="submission" date="2017-05" db="EMBL/GenBank/DDBJ databases">
        <title>Genome Analysis of Maritalea myrionectae HL2708#5.</title>
        <authorList>
            <consortium name="Cotde Inc.-PKNU"/>
            <person name="Jang D."/>
            <person name="Oh H.-M."/>
        </authorList>
    </citation>
    <scope>NUCLEOTIDE SEQUENCE [LARGE SCALE GENOMIC DNA]</scope>
    <source>
        <strain evidence="1 2">HL2708#5</strain>
    </source>
</reference>
<evidence type="ECO:0000313" key="1">
    <source>
        <dbReference type="EMBL" id="AVX04296.1"/>
    </source>
</evidence>
<sequence length="117" mass="13165">MTERMKAYHADWSIDDRLKAHEGIVIDDGEAWRYEYTHKDAQGHYDLWYRHGDPLARKPLAEEKTLRDYFAGQALAGMITTAAAPCLNGLDGSEPLVAKYAYVMADAMLQARSKSDG</sequence>
<proteinExistence type="predicted"/>
<dbReference type="EMBL" id="CP021330">
    <property type="protein sequence ID" value="AVX04296.1"/>
    <property type="molecule type" value="Genomic_DNA"/>
</dbReference>
<evidence type="ECO:0000313" key="2">
    <source>
        <dbReference type="Proteomes" id="UP000258927"/>
    </source>
</evidence>